<dbReference type="Pfam" id="PF01966">
    <property type="entry name" value="HD"/>
    <property type="match status" value="1"/>
</dbReference>
<keyword evidence="5" id="KW-1185">Reference proteome</keyword>
<dbReference type="Proteomes" id="UP000644507">
    <property type="component" value="Unassembled WGS sequence"/>
</dbReference>
<dbReference type="PANTHER" id="PTHR36442">
    <property type="entry name" value="CYCLIC-DI-AMP PHOSPHODIESTERASE PGPH"/>
    <property type="match status" value="1"/>
</dbReference>
<keyword evidence="2" id="KW-1133">Transmembrane helix</keyword>
<dbReference type="PANTHER" id="PTHR36442:SF1">
    <property type="entry name" value="CYCLIC-DI-AMP PHOSPHODIESTERASE PGPH"/>
    <property type="match status" value="1"/>
</dbReference>
<feature type="transmembrane region" description="Helical" evidence="2">
    <location>
        <begin position="245"/>
        <end position="271"/>
    </location>
</feature>
<feature type="domain" description="HD/PDEase" evidence="3">
    <location>
        <begin position="294"/>
        <end position="465"/>
    </location>
</feature>
<dbReference type="InterPro" id="IPR052722">
    <property type="entry name" value="PgpH_phosphodiesterase"/>
</dbReference>
<evidence type="ECO:0000313" key="5">
    <source>
        <dbReference type="Proteomes" id="UP000644507"/>
    </source>
</evidence>
<evidence type="ECO:0000313" key="4">
    <source>
        <dbReference type="EMBL" id="GHC67468.1"/>
    </source>
</evidence>
<dbReference type="InterPro" id="IPR011621">
    <property type="entry name" value="Metal-dep_PHydrolase_7TM_intra"/>
</dbReference>
<dbReference type="Pfam" id="PF07698">
    <property type="entry name" value="7TM-7TMR_HD"/>
    <property type="match status" value="1"/>
</dbReference>
<gene>
    <name evidence="4" type="ORF">GCM10007100_39420</name>
</gene>
<feature type="transmembrane region" description="Helical" evidence="2">
    <location>
        <begin position="178"/>
        <end position="195"/>
    </location>
</feature>
<reference evidence="4" key="2">
    <citation type="submission" date="2020-09" db="EMBL/GenBank/DDBJ databases">
        <authorList>
            <person name="Sun Q."/>
            <person name="Kim S."/>
        </authorList>
    </citation>
    <scope>NUCLEOTIDE SEQUENCE</scope>
    <source>
        <strain evidence="4">KCTC 12988</strain>
    </source>
</reference>
<accession>A0A918WQR2</accession>
<feature type="transmembrane region" description="Helical" evidence="2">
    <location>
        <begin position="156"/>
        <end position="172"/>
    </location>
</feature>
<dbReference type="AlphaFoldDB" id="A0A918WQR2"/>
<protein>
    <recommendedName>
        <fullName evidence="3">HD/PDEase domain-containing protein</fullName>
    </recommendedName>
</protein>
<feature type="transmembrane region" description="Helical" evidence="2">
    <location>
        <begin position="207"/>
        <end position="225"/>
    </location>
</feature>
<dbReference type="SUPFAM" id="SSF109604">
    <property type="entry name" value="HD-domain/PDEase-like"/>
    <property type="match status" value="1"/>
</dbReference>
<evidence type="ECO:0000259" key="3">
    <source>
        <dbReference type="SMART" id="SM00471"/>
    </source>
</evidence>
<dbReference type="InterPro" id="IPR006674">
    <property type="entry name" value="HD_domain"/>
</dbReference>
<feature type="compositionally biased region" description="Basic and acidic residues" evidence="1">
    <location>
        <begin position="542"/>
        <end position="552"/>
    </location>
</feature>
<comment type="caution">
    <text evidence="4">The sequence shown here is derived from an EMBL/GenBank/DDBJ whole genome shotgun (WGS) entry which is preliminary data.</text>
</comment>
<dbReference type="SMART" id="SM00471">
    <property type="entry name" value="HDc"/>
    <property type="match status" value="1"/>
</dbReference>
<feature type="transmembrane region" description="Helical" evidence="2">
    <location>
        <begin position="48"/>
        <end position="66"/>
    </location>
</feature>
<dbReference type="CDD" id="cd00077">
    <property type="entry name" value="HDc"/>
    <property type="match status" value="1"/>
</dbReference>
<keyword evidence="2" id="KW-0812">Transmembrane</keyword>
<dbReference type="RefSeq" id="WP_189574393.1">
    <property type="nucleotide sequence ID" value="NZ_BMXI01000024.1"/>
</dbReference>
<dbReference type="Gene3D" id="1.10.3210.10">
    <property type="entry name" value="Hypothetical protein af1432"/>
    <property type="match status" value="1"/>
</dbReference>
<sequence>MAFGETGTILEFFDKIKRERLARRGLSSGKKRRTQEDRHVTESLESSLGVRLGLYALLAIFAGWLVTTVPGGSFEGHIVAGWTVTLVILAAAILIFHFNYPQTSSRASKTFLVIGGLLGELFLLRGVMAMSPENGILIMPVALIPIFHSVLVGQRVGTFSAIFTAILGALLMEPGEAMRFLAYALVASYTGVLVTRRVKKRGRLLRAGFYVGIVSMLLGILFGEINASGLWGGPEQCRACLVQLGVAFGTGLLTGMAVSAVLPILEGVFLLTTEISWLEMSDLNHKLLKRMQLEAPGTFHHSLMVAQLAEAAADAVGANSSMCRVCAYFHDIGKLKKPQYFVENQVEGNPHDDLTPTMSALVIIAHVKDGVDMAIKEKLAPEIIDVIQEHHGDSLVYYFYRKAQEQASEQQNKNKEGHPSDEDVVEVDRKNFSYPGPVPQTRESAIISLADAVESASRSLEKPNPTKIRTLVDEIVLSRIKDGQLDDCGLTLNDVKVIREVFSKTLRSMLHTRIAYPEEKKKAKKSAQKSKDEAKNVVPVEELERQRKAGGK</sequence>
<proteinExistence type="predicted"/>
<name>A0A918WQR2_9BACT</name>
<evidence type="ECO:0000256" key="2">
    <source>
        <dbReference type="SAM" id="Phobius"/>
    </source>
</evidence>
<feature type="region of interest" description="Disordered" evidence="1">
    <location>
        <begin position="518"/>
        <end position="552"/>
    </location>
</feature>
<keyword evidence="2" id="KW-0472">Membrane</keyword>
<dbReference type="InterPro" id="IPR006675">
    <property type="entry name" value="HDIG_dom"/>
</dbReference>
<dbReference type="InterPro" id="IPR003607">
    <property type="entry name" value="HD/PDEase_dom"/>
</dbReference>
<dbReference type="NCBIfam" id="TIGR00277">
    <property type="entry name" value="HDIG"/>
    <property type="match status" value="1"/>
</dbReference>
<feature type="transmembrane region" description="Helical" evidence="2">
    <location>
        <begin position="78"/>
        <end position="98"/>
    </location>
</feature>
<organism evidence="4 5">
    <name type="scientific">Roseibacillus persicicus</name>
    <dbReference type="NCBI Taxonomy" id="454148"/>
    <lineage>
        <taxon>Bacteria</taxon>
        <taxon>Pseudomonadati</taxon>
        <taxon>Verrucomicrobiota</taxon>
        <taxon>Verrucomicrobiia</taxon>
        <taxon>Verrucomicrobiales</taxon>
        <taxon>Verrucomicrobiaceae</taxon>
        <taxon>Roseibacillus</taxon>
    </lineage>
</organism>
<reference evidence="4" key="1">
    <citation type="journal article" date="2014" name="Int. J. Syst. Evol. Microbiol.">
        <title>Complete genome sequence of Corynebacterium casei LMG S-19264T (=DSM 44701T), isolated from a smear-ripened cheese.</title>
        <authorList>
            <consortium name="US DOE Joint Genome Institute (JGI-PGF)"/>
            <person name="Walter F."/>
            <person name="Albersmeier A."/>
            <person name="Kalinowski J."/>
            <person name="Ruckert C."/>
        </authorList>
    </citation>
    <scope>NUCLEOTIDE SEQUENCE</scope>
    <source>
        <strain evidence="4">KCTC 12988</strain>
    </source>
</reference>
<feature type="transmembrane region" description="Helical" evidence="2">
    <location>
        <begin position="110"/>
        <end position="128"/>
    </location>
</feature>
<evidence type="ECO:0000256" key="1">
    <source>
        <dbReference type="SAM" id="MobiDB-lite"/>
    </source>
</evidence>
<dbReference type="EMBL" id="BMXI01000024">
    <property type="protein sequence ID" value="GHC67468.1"/>
    <property type="molecule type" value="Genomic_DNA"/>
</dbReference>